<evidence type="ECO:0000313" key="5">
    <source>
        <dbReference type="Proteomes" id="UP000483293"/>
    </source>
</evidence>
<evidence type="ECO:0000313" key="4">
    <source>
        <dbReference type="EMBL" id="NEG56211.1"/>
    </source>
</evidence>
<dbReference type="RefSeq" id="WP_163197970.1">
    <property type="nucleotide sequence ID" value="NZ_WHZV01000013.1"/>
</dbReference>
<feature type="compositionally biased region" description="Gly residues" evidence="3">
    <location>
        <begin position="157"/>
        <end position="166"/>
    </location>
</feature>
<dbReference type="SUPFAM" id="SSF50249">
    <property type="entry name" value="Nucleic acid-binding proteins"/>
    <property type="match status" value="1"/>
</dbReference>
<dbReference type="PROSITE" id="PS50935">
    <property type="entry name" value="SSB"/>
    <property type="match status" value="1"/>
</dbReference>
<comment type="caution">
    <text evidence="4">The sequence shown here is derived from an EMBL/GenBank/DDBJ whole genome shotgun (WGS) entry which is preliminary data.</text>
</comment>
<dbReference type="InterPro" id="IPR012340">
    <property type="entry name" value="NA-bd_OB-fold"/>
</dbReference>
<dbReference type="AlphaFoldDB" id="A0A6L9SYK2"/>
<dbReference type="Proteomes" id="UP000483293">
    <property type="component" value="Unassembled WGS sequence"/>
</dbReference>
<evidence type="ECO:0000256" key="1">
    <source>
        <dbReference type="ARBA" id="ARBA00023125"/>
    </source>
</evidence>
<feature type="compositionally biased region" description="Polar residues" evidence="3">
    <location>
        <begin position="227"/>
        <end position="243"/>
    </location>
</feature>
<keyword evidence="1 2" id="KW-0238">DNA-binding</keyword>
<dbReference type="Gene3D" id="2.40.50.140">
    <property type="entry name" value="Nucleic acid-binding proteins"/>
    <property type="match status" value="1"/>
</dbReference>
<sequence>MAGREGPIMGIQQALVTVTGNLGASPVSFVTGKDVPACSFRVGVTPRYYDANSGQWRDRGTSWIGVCAYRALSMNVMGSLRKGDPVIVTGTLRTERWQKDGVDRLSPVIDATAVGPDLSQGVSTFSRRSGRKPGSVDAPDGANASGVGAPANPLLQTGGGQPGVGAGDASMNGVVPPVSIDVSRTPGTTAGTDMGVPRNTADMETQVVVDEATGEVAADGVDAPPSSMETDTQPTGVQAQYGQDSIPGASMTGDGGNPADGTGAEF</sequence>
<keyword evidence="5" id="KW-1185">Reference proteome</keyword>
<name>A0A6L9SYK2_9BIFI</name>
<feature type="region of interest" description="Disordered" evidence="3">
    <location>
        <begin position="116"/>
        <end position="170"/>
    </location>
</feature>
<proteinExistence type="predicted"/>
<organism evidence="4 5">
    <name type="scientific">Bifidobacterium platyrrhinorum</name>
    <dbReference type="NCBI Taxonomy" id="2661628"/>
    <lineage>
        <taxon>Bacteria</taxon>
        <taxon>Bacillati</taxon>
        <taxon>Actinomycetota</taxon>
        <taxon>Actinomycetes</taxon>
        <taxon>Bifidobacteriales</taxon>
        <taxon>Bifidobacteriaceae</taxon>
        <taxon>Bifidobacterium</taxon>
    </lineage>
</organism>
<dbReference type="CDD" id="cd04496">
    <property type="entry name" value="SSB_OBF"/>
    <property type="match status" value="1"/>
</dbReference>
<dbReference type="EMBL" id="WHZV01000013">
    <property type="protein sequence ID" value="NEG56211.1"/>
    <property type="molecule type" value="Genomic_DNA"/>
</dbReference>
<evidence type="ECO:0000256" key="3">
    <source>
        <dbReference type="SAM" id="MobiDB-lite"/>
    </source>
</evidence>
<reference evidence="4 5" key="1">
    <citation type="submission" date="2019-10" db="EMBL/GenBank/DDBJ databases">
        <title>Bifidobacterium from non-human primates.</title>
        <authorList>
            <person name="Modesto M."/>
        </authorList>
    </citation>
    <scope>NUCLEOTIDE SEQUENCE [LARGE SCALE GENOMIC DNA]</scope>
    <source>
        <strain evidence="4 5">SMA15</strain>
    </source>
</reference>
<protein>
    <submittedName>
        <fullName evidence="4">Single-stranded DNA-binding protein</fullName>
    </submittedName>
</protein>
<dbReference type="Pfam" id="PF00436">
    <property type="entry name" value="SSB"/>
    <property type="match status" value="1"/>
</dbReference>
<evidence type="ECO:0000256" key="2">
    <source>
        <dbReference type="PROSITE-ProRule" id="PRU00252"/>
    </source>
</evidence>
<dbReference type="InterPro" id="IPR000424">
    <property type="entry name" value="Primosome_PriB/ssb"/>
</dbReference>
<feature type="region of interest" description="Disordered" evidence="3">
    <location>
        <begin position="179"/>
        <end position="198"/>
    </location>
</feature>
<accession>A0A6L9SYK2</accession>
<gene>
    <name evidence="4" type="ORF">GFD21_10685</name>
</gene>
<dbReference type="GO" id="GO:0003697">
    <property type="term" value="F:single-stranded DNA binding"/>
    <property type="evidence" value="ECO:0007669"/>
    <property type="project" value="InterPro"/>
</dbReference>
<feature type="region of interest" description="Disordered" evidence="3">
    <location>
        <begin position="216"/>
        <end position="266"/>
    </location>
</feature>